<keyword evidence="3" id="KW-1185">Reference proteome</keyword>
<accession>A0ABY1NTD0</accession>
<dbReference type="EMBL" id="FXTY01000003">
    <property type="protein sequence ID" value="SMP17701.1"/>
    <property type="molecule type" value="Genomic_DNA"/>
</dbReference>
<dbReference type="Gene3D" id="2.40.128.270">
    <property type="match status" value="1"/>
</dbReference>
<proteinExistence type="predicted"/>
<evidence type="ECO:0000259" key="1">
    <source>
        <dbReference type="Pfam" id="PF03724"/>
    </source>
</evidence>
<evidence type="ECO:0000313" key="3">
    <source>
        <dbReference type="Proteomes" id="UP001157961"/>
    </source>
</evidence>
<dbReference type="InterPro" id="IPR038670">
    <property type="entry name" value="HslJ-like_sf"/>
</dbReference>
<gene>
    <name evidence="2" type="ORF">SAMN06265373_103186</name>
</gene>
<evidence type="ECO:0000313" key="2">
    <source>
        <dbReference type="EMBL" id="SMP17701.1"/>
    </source>
</evidence>
<reference evidence="2 3" key="1">
    <citation type="submission" date="2017-05" db="EMBL/GenBank/DDBJ databases">
        <authorList>
            <person name="Varghese N."/>
            <person name="Submissions S."/>
        </authorList>
    </citation>
    <scope>NUCLEOTIDE SEQUENCE [LARGE SCALE GENOMIC DNA]</scope>
    <source>
        <strain evidence="2 3">DSM 29734</strain>
    </source>
</reference>
<feature type="domain" description="DUF306" evidence="1">
    <location>
        <begin position="32"/>
        <end position="126"/>
    </location>
</feature>
<organism evidence="2 3">
    <name type="scientific">Shimia sagamensis</name>
    <dbReference type="NCBI Taxonomy" id="1566352"/>
    <lineage>
        <taxon>Bacteria</taxon>
        <taxon>Pseudomonadati</taxon>
        <taxon>Pseudomonadota</taxon>
        <taxon>Alphaproteobacteria</taxon>
        <taxon>Rhodobacterales</taxon>
        <taxon>Roseobacteraceae</taxon>
    </lineage>
</organism>
<dbReference type="Pfam" id="PF03724">
    <property type="entry name" value="META"/>
    <property type="match status" value="1"/>
</dbReference>
<dbReference type="RefSeq" id="WP_283425641.1">
    <property type="nucleotide sequence ID" value="NZ_FXTY01000003.1"/>
</dbReference>
<dbReference type="PROSITE" id="PS51257">
    <property type="entry name" value="PROKAR_LIPOPROTEIN"/>
    <property type="match status" value="1"/>
</dbReference>
<protein>
    <submittedName>
        <fullName evidence="2">Heat shock protein HslJ</fullName>
    </submittedName>
</protein>
<keyword evidence="2" id="KW-0346">Stress response</keyword>
<dbReference type="InterPro" id="IPR005184">
    <property type="entry name" value="DUF306_Meta_HslJ"/>
</dbReference>
<name>A0ABY1NTD0_9RHOB</name>
<comment type="caution">
    <text evidence="2">The sequence shown here is derived from an EMBL/GenBank/DDBJ whole genome shotgun (WGS) entry which is preliminary data.</text>
</comment>
<dbReference type="Proteomes" id="UP001157961">
    <property type="component" value="Unassembled WGS sequence"/>
</dbReference>
<sequence length="130" mass="14150">MRFGFLAVTAILGLAACDPTDTLTKHGGMNYDWQLSEVDGAPVDYSAVVAFGPHGSVNGMGPCNGFSGSQRKPYPWIAIQVDFVEELYCSDIDDEEAFLTSMMEMTLVEVSGDRLLMSNDAGREMAFRGH</sequence>